<dbReference type="RefSeq" id="WP_153409466.1">
    <property type="nucleotide sequence ID" value="NZ_WEGK01000003.1"/>
</dbReference>
<sequence>MLDIPVIDHHRLPIMTADCAHFIMRKHLECPTTTCPVKAQAKHRLIKAGRLIPADIAHMGF</sequence>
<protein>
    <submittedName>
        <fullName evidence="1">Uncharacterized protein</fullName>
    </submittedName>
</protein>
<evidence type="ECO:0000313" key="1">
    <source>
        <dbReference type="EMBL" id="MQY18799.1"/>
    </source>
</evidence>
<comment type="caution">
    <text evidence="1">The sequence shown here is derived from an EMBL/GenBank/DDBJ whole genome shotgun (WGS) entry which is preliminary data.</text>
</comment>
<dbReference type="AlphaFoldDB" id="A0A7K0CZ99"/>
<dbReference type="EMBL" id="WEGK01000003">
    <property type="protein sequence ID" value="MQY18799.1"/>
    <property type="molecule type" value="Genomic_DNA"/>
</dbReference>
<accession>A0A7K0CZ99</accession>
<proteinExistence type="predicted"/>
<organism evidence="1 2">
    <name type="scientific">Nocardia macrotermitis</name>
    <dbReference type="NCBI Taxonomy" id="2585198"/>
    <lineage>
        <taxon>Bacteria</taxon>
        <taxon>Bacillati</taxon>
        <taxon>Actinomycetota</taxon>
        <taxon>Actinomycetes</taxon>
        <taxon>Mycobacteriales</taxon>
        <taxon>Nocardiaceae</taxon>
        <taxon>Nocardia</taxon>
    </lineage>
</organism>
<keyword evidence="2" id="KW-1185">Reference proteome</keyword>
<dbReference type="OrthoDB" id="4560244at2"/>
<gene>
    <name evidence="1" type="ORF">NRB20_18780</name>
</gene>
<name>A0A7K0CZ99_9NOCA</name>
<evidence type="ECO:0000313" key="2">
    <source>
        <dbReference type="Proteomes" id="UP000438448"/>
    </source>
</evidence>
<dbReference type="Proteomes" id="UP000438448">
    <property type="component" value="Unassembled WGS sequence"/>
</dbReference>
<reference evidence="1 2" key="1">
    <citation type="submission" date="2019-10" db="EMBL/GenBank/DDBJ databases">
        <title>Nocardia macrotermitis sp. nov. and Nocardia aurantia sp. nov., isolated from the gut of fungus growing-termite Macrotermes natalensis.</title>
        <authorList>
            <person name="Benndorf R."/>
            <person name="Schwitalla J."/>
            <person name="Martin K."/>
            <person name="De Beer W."/>
            <person name="Kaster A.-K."/>
            <person name="Vollmers J."/>
            <person name="Poulsen M."/>
            <person name="Beemelmanns C."/>
        </authorList>
    </citation>
    <scope>NUCLEOTIDE SEQUENCE [LARGE SCALE GENOMIC DNA]</scope>
    <source>
        <strain evidence="1 2">RB20</strain>
    </source>
</reference>